<organism evidence="1">
    <name type="scientific">marine sediment metagenome</name>
    <dbReference type="NCBI Taxonomy" id="412755"/>
    <lineage>
        <taxon>unclassified sequences</taxon>
        <taxon>metagenomes</taxon>
        <taxon>ecological metagenomes</taxon>
    </lineage>
</organism>
<gene>
    <name evidence="1" type="ORF">LCGC14_1795740</name>
</gene>
<protein>
    <submittedName>
        <fullName evidence="1">Uncharacterized protein</fullName>
    </submittedName>
</protein>
<name>A0A0F9JQS9_9ZZZZ</name>
<accession>A0A0F9JQS9</accession>
<dbReference type="EMBL" id="LAZR01017230">
    <property type="protein sequence ID" value="KKM01308.1"/>
    <property type="molecule type" value="Genomic_DNA"/>
</dbReference>
<evidence type="ECO:0000313" key="1">
    <source>
        <dbReference type="EMBL" id="KKM01308.1"/>
    </source>
</evidence>
<reference evidence="1" key="1">
    <citation type="journal article" date="2015" name="Nature">
        <title>Complex archaea that bridge the gap between prokaryotes and eukaryotes.</title>
        <authorList>
            <person name="Spang A."/>
            <person name="Saw J.H."/>
            <person name="Jorgensen S.L."/>
            <person name="Zaremba-Niedzwiedzka K."/>
            <person name="Martijn J."/>
            <person name="Lind A.E."/>
            <person name="van Eijk R."/>
            <person name="Schleper C."/>
            <person name="Guy L."/>
            <person name="Ettema T.J."/>
        </authorList>
    </citation>
    <scope>NUCLEOTIDE SEQUENCE</scope>
</reference>
<comment type="caution">
    <text evidence="1">The sequence shown here is derived from an EMBL/GenBank/DDBJ whole genome shotgun (WGS) entry which is preliminary data.</text>
</comment>
<proteinExistence type="predicted"/>
<dbReference type="AlphaFoldDB" id="A0A0F9JQS9"/>
<sequence>MAQTQRSAAEIFALIADNTTRHLFHVRNV</sequence>